<gene>
    <name evidence="3" type="ORF">DF196_11735</name>
</gene>
<dbReference type="RefSeq" id="WP_109057985.1">
    <property type="nucleotide sequence ID" value="NZ_QFFM01000032.1"/>
</dbReference>
<accession>A0A2U2N0J7</accession>
<reference evidence="3 4" key="1">
    <citation type="journal article" date="2018" name="Int. J. Syst. Evol. Microbiol.">
        <title>Bifidobacterium callitrichidarum sp. nov. from the faeces of the emperor tamarin (Saguinus imperator).</title>
        <authorList>
            <person name="Modesto M."/>
            <person name="Michelini S."/>
            <person name="Sansosti M.C."/>
            <person name="De Filippo C."/>
            <person name="Cavalieri D."/>
            <person name="Qvirist L."/>
            <person name="Andlid T."/>
            <person name="Spiezio C."/>
            <person name="Sandri C."/>
            <person name="Pascarelli S."/>
            <person name="Sgorbati B."/>
            <person name="Mattarelli P."/>
        </authorList>
    </citation>
    <scope>NUCLEOTIDE SEQUENCE [LARGE SCALE GENOMIC DNA]</scope>
    <source>
        <strain evidence="3 4">TRI 5</strain>
    </source>
</reference>
<dbReference type="EMBL" id="QFFM01000032">
    <property type="protein sequence ID" value="PWG62765.1"/>
    <property type="molecule type" value="Genomic_DNA"/>
</dbReference>
<proteinExistence type="predicted"/>
<dbReference type="Proteomes" id="UP000245876">
    <property type="component" value="Unassembled WGS sequence"/>
</dbReference>
<feature type="domain" description="DUF8094" evidence="2">
    <location>
        <begin position="71"/>
        <end position="334"/>
    </location>
</feature>
<evidence type="ECO:0000256" key="1">
    <source>
        <dbReference type="SAM" id="SignalP"/>
    </source>
</evidence>
<protein>
    <recommendedName>
        <fullName evidence="2">DUF8094 domain-containing protein</fullName>
    </recommendedName>
</protein>
<dbReference type="OrthoDB" id="3266092at2"/>
<comment type="caution">
    <text evidence="3">The sequence shown here is derived from an EMBL/GenBank/DDBJ whole genome shotgun (WGS) entry which is preliminary data.</text>
</comment>
<dbReference type="Pfam" id="PF26366">
    <property type="entry name" value="DUF8094"/>
    <property type="match status" value="1"/>
</dbReference>
<evidence type="ECO:0000259" key="2">
    <source>
        <dbReference type="Pfam" id="PF26366"/>
    </source>
</evidence>
<name>A0A2U2N0J7_9BIFI</name>
<evidence type="ECO:0000313" key="3">
    <source>
        <dbReference type="EMBL" id="PWG62765.1"/>
    </source>
</evidence>
<feature type="chain" id="PRO_5015643910" description="DUF8094 domain-containing protein" evidence="1">
    <location>
        <begin position="34"/>
        <end position="345"/>
    </location>
</feature>
<evidence type="ECO:0000313" key="4">
    <source>
        <dbReference type="Proteomes" id="UP000245876"/>
    </source>
</evidence>
<dbReference type="AlphaFoldDB" id="A0A2U2N0J7"/>
<keyword evidence="4" id="KW-1185">Reference proteome</keyword>
<keyword evidence="1" id="KW-0732">Signal</keyword>
<feature type="signal peptide" evidence="1">
    <location>
        <begin position="1"/>
        <end position="33"/>
    </location>
</feature>
<organism evidence="3 4">
    <name type="scientific">Bifidobacterium callitrichidarum</name>
    <dbReference type="NCBI Taxonomy" id="2052941"/>
    <lineage>
        <taxon>Bacteria</taxon>
        <taxon>Bacillati</taxon>
        <taxon>Actinomycetota</taxon>
        <taxon>Actinomycetes</taxon>
        <taxon>Bifidobacteriales</taxon>
        <taxon>Bifidobacteriaceae</taxon>
        <taxon>Bifidobacterium</taxon>
    </lineage>
</organism>
<dbReference type="InterPro" id="IPR058407">
    <property type="entry name" value="DUF8094"/>
</dbReference>
<sequence>MSKTNTFARAPFARWGRLAVAALAVAAMVTPLAACEGQLPTPVADSSTQATPDLTEAQEKKIRLAILDGIDAADQAKSVDQLAAVMGGPQLEIRGSQITVAQKTGSLSKFAVIPKDVAQVVIPTDDGWPRSVFTITTTTSDQQSKRLLVMNQASARQNYKLVAMARLFEGAQLPKFEIPTLGSKQGSAKDSGLVMTAADALTQYADVLQNGSNSQYASKFADDLLRQNLAKTAADVQAGMERNNGTQQQTFEAVPDQMWVMRSAEGGELVVGRINSVWVRKAGDGRESQPASDDEKALYNSDKYTSTMQVTYVNVVALYIPKAGGADAQVTAVGADRQPVKVEAL</sequence>